<dbReference type="GO" id="GO:0005509">
    <property type="term" value="F:calcium ion binding"/>
    <property type="evidence" value="ECO:0007669"/>
    <property type="project" value="InterPro"/>
</dbReference>
<reference evidence="5" key="3">
    <citation type="submission" date="2025-09" db="UniProtKB">
        <authorList>
            <consortium name="Ensembl"/>
        </authorList>
    </citation>
    <scope>IDENTIFICATION</scope>
</reference>
<protein>
    <recommendedName>
        <fullName evidence="4">EF-hand domain-containing protein</fullName>
    </recommendedName>
</protein>
<dbReference type="SMART" id="SM00054">
    <property type="entry name" value="EFh"/>
    <property type="match status" value="2"/>
</dbReference>
<dbReference type="PANTHER" id="PTHR47500">
    <property type="entry name" value="EF-HAND CALCIUM-BINDING DOMAIN-CONTAINING PROTEIN"/>
    <property type="match status" value="1"/>
</dbReference>
<feature type="domain" description="EF-hand" evidence="4">
    <location>
        <begin position="174"/>
        <end position="209"/>
    </location>
</feature>
<dbReference type="InterPro" id="IPR002048">
    <property type="entry name" value="EF_hand_dom"/>
</dbReference>
<evidence type="ECO:0000259" key="4">
    <source>
        <dbReference type="PROSITE" id="PS50222"/>
    </source>
</evidence>
<evidence type="ECO:0000313" key="5">
    <source>
        <dbReference type="Ensembl" id="ENSCSAVP00000015815.1"/>
    </source>
</evidence>
<sequence>MDEKAKAPHRKKRRGAVLLKSGNAKKHDEREVNVKLNEVELDEQGSCEDNLENVSRSGLDSDTLNRKLDICPAFKKNTFTERRSSFGGISHVSAKGGQRNTLGPSVDTRASQLRGKSETRLRVDQEKHMPANETLTKQQVSAFKEAFDLFDNNGGGTIDALELKETLESVGILLDEAEIHDVMMRLDKDGNGEIDFDEFLDLMTNTEMFLEAFASRHDGSTENHHKERDVLLFDALTEFMKKSALKDAHEIVGYYAKKYKKVVKSYNANKGAHVVGHYADGARLIGLTEKQIVQQLK</sequence>
<keyword evidence="1" id="KW-0677">Repeat</keyword>
<dbReference type="Ensembl" id="ENSCSAVT00000015994.1">
    <property type="protein sequence ID" value="ENSCSAVP00000015815.1"/>
    <property type="gene ID" value="ENSCSAVG00000009297.1"/>
</dbReference>
<dbReference type="STRING" id="51511.ENSCSAVP00000015815"/>
<dbReference type="InterPro" id="IPR001751">
    <property type="entry name" value="S100/CaBP7/8-like_CS"/>
</dbReference>
<feature type="domain" description="EF-hand" evidence="4">
    <location>
        <begin position="138"/>
        <end position="173"/>
    </location>
</feature>
<dbReference type="GeneTree" id="ENSGT00940000172928"/>
<proteinExistence type="predicted"/>
<dbReference type="InterPro" id="IPR018247">
    <property type="entry name" value="EF_Hand_1_Ca_BS"/>
</dbReference>
<evidence type="ECO:0000256" key="2">
    <source>
        <dbReference type="ARBA" id="ARBA00022837"/>
    </source>
</evidence>
<dbReference type="PROSITE" id="PS50222">
    <property type="entry name" value="EF_HAND_2"/>
    <property type="match status" value="2"/>
</dbReference>
<reference evidence="6" key="1">
    <citation type="submission" date="2003-08" db="EMBL/GenBank/DDBJ databases">
        <authorList>
            <person name="Birren B."/>
            <person name="Nusbaum C."/>
            <person name="Abebe A."/>
            <person name="Abouelleil A."/>
            <person name="Adekoya E."/>
            <person name="Ait-zahra M."/>
            <person name="Allen N."/>
            <person name="Allen T."/>
            <person name="An P."/>
            <person name="Anderson M."/>
            <person name="Anderson S."/>
            <person name="Arachchi H."/>
            <person name="Armbruster J."/>
            <person name="Bachantsang P."/>
            <person name="Baldwin J."/>
            <person name="Barry A."/>
            <person name="Bayul T."/>
            <person name="Blitshsteyn B."/>
            <person name="Bloom T."/>
            <person name="Blye J."/>
            <person name="Boguslavskiy L."/>
            <person name="Borowsky M."/>
            <person name="Boukhgalter B."/>
            <person name="Brunache A."/>
            <person name="Butler J."/>
            <person name="Calixte N."/>
            <person name="Calvo S."/>
            <person name="Camarata J."/>
            <person name="Campo K."/>
            <person name="Chang J."/>
            <person name="Cheshatsang Y."/>
            <person name="Citroen M."/>
            <person name="Collymore A."/>
            <person name="Considine T."/>
            <person name="Cook A."/>
            <person name="Cooke P."/>
            <person name="Corum B."/>
            <person name="Cuomo C."/>
            <person name="David R."/>
            <person name="Dawoe T."/>
            <person name="Degray S."/>
            <person name="Dodge S."/>
            <person name="Dooley K."/>
            <person name="Dorje P."/>
            <person name="Dorjee K."/>
            <person name="Dorris L."/>
            <person name="Duffey N."/>
            <person name="Dupes A."/>
            <person name="Elkins T."/>
            <person name="Engels R."/>
            <person name="Erickson J."/>
            <person name="Farina A."/>
            <person name="Faro S."/>
            <person name="Ferreira P."/>
            <person name="Fischer H."/>
            <person name="Fitzgerald M."/>
            <person name="Foley K."/>
            <person name="Gage D."/>
            <person name="Galagan J."/>
            <person name="Gearin G."/>
            <person name="Gnerre S."/>
            <person name="Gnirke A."/>
            <person name="Goyette A."/>
            <person name="Graham J."/>
            <person name="Grandbois E."/>
            <person name="Gyaltsen K."/>
            <person name="Hafez N."/>
            <person name="Hagopian D."/>
            <person name="Hagos B."/>
            <person name="Hall J."/>
            <person name="Hatcher B."/>
            <person name="Heller A."/>
            <person name="Higgins H."/>
            <person name="Honan T."/>
            <person name="Horn A."/>
            <person name="Houde N."/>
            <person name="Hughes L."/>
            <person name="Hulme W."/>
            <person name="Husby E."/>
            <person name="Iliev I."/>
            <person name="Jaffe D."/>
            <person name="Jones C."/>
            <person name="Kamal M."/>
            <person name="Kamat A."/>
            <person name="Kamvysselis M."/>
            <person name="Karlsson E."/>
            <person name="Kells C."/>
            <person name="Kieu A."/>
            <person name="Kisner P."/>
            <person name="Kodira C."/>
            <person name="Kulbokas E."/>
            <person name="Labutti K."/>
            <person name="Lama D."/>
            <person name="Landers T."/>
            <person name="Leger J."/>
            <person name="Levine S."/>
            <person name="Lewis D."/>
            <person name="Lewis T."/>
            <person name="Lindblad-toh K."/>
            <person name="Liu X."/>
            <person name="Lokyitsang T."/>
            <person name="Lokyitsang Y."/>
            <person name="Lucien O."/>
            <person name="Lui A."/>
            <person name="Ma L.J."/>
            <person name="Mabbitt R."/>
            <person name="Macdonald J."/>
            <person name="Maclean C."/>
            <person name="Major J."/>
            <person name="Manning J."/>
            <person name="Marabella R."/>
            <person name="Maru K."/>
            <person name="Matthews C."/>
            <person name="Mauceli E."/>
            <person name="Mccarthy M."/>
            <person name="Mcdonough S."/>
            <person name="Mcghee T."/>
            <person name="Meldrim J."/>
            <person name="Meneus L."/>
            <person name="Mesirov J."/>
            <person name="Mihalev A."/>
            <person name="Mihova T."/>
            <person name="Mikkelsen T."/>
            <person name="Mlenga V."/>
            <person name="Moru K."/>
            <person name="Mozes J."/>
            <person name="Mulrain L."/>
            <person name="Munson G."/>
            <person name="Naylor J."/>
            <person name="Newes C."/>
            <person name="Nguyen C."/>
            <person name="Nguyen N."/>
            <person name="Nguyen T."/>
            <person name="Nicol R."/>
            <person name="Nielsen C."/>
            <person name="Nizzari M."/>
            <person name="Norbu C."/>
            <person name="Norbu N."/>
            <person name="O'donnell P."/>
            <person name="Okoawo O."/>
            <person name="O'leary S."/>
            <person name="Omotosho B."/>
            <person name="O'neill K."/>
            <person name="Osman S."/>
            <person name="Parker S."/>
            <person name="Perrin D."/>
            <person name="Phunkhang P."/>
            <person name="Piqani B."/>
            <person name="Purcell S."/>
            <person name="Rachupka T."/>
            <person name="Ramasamy U."/>
            <person name="Rameau R."/>
            <person name="Ray V."/>
            <person name="Raymond C."/>
            <person name="Retta R."/>
            <person name="Richardson S."/>
            <person name="Rise C."/>
            <person name="Rodriguez J."/>
            <person name="Rogers J."/>
            <person name="Rogov P."/>
            <person name="Rutman M."/>
            <person name="Schupbach R."/>
            <person name="Seaman C."/>
            <person name="Settipalli S."/>
            <person name="Sharpe T."/>
            <person name="Sheridan J."/>
            <person name="Sherpa N."/>
            <person name="Shi J."/>
            <person name="Smirnov S."/>
            <person name="Smith C."/>
            <person name="Sougnez C."/>
            <person name="Spencer B."/>
            <person name="Stalker J."/>
            <person name="Stange-thomann N."/>
            <person name="Stavropoulos S."/>
            <person name="Stetson K."/>
            <person name="Stone C."/>
            <person name="Stone S."/>
            <person name="Stubbs M."/>
            <person name="Talamas J."/>
            <person name="Tchuinga P."/>
            <person name="Tenzing P."/>
            <person name="Tesfaye S."/>
            <person name="Theodore J."/>
            <person name="Thoulutsang Y."/>
            <person name="Topham K."/>
            <person name="Towey S."/>
            <person name="Tsamla T."/>
            <person name="Tsomo N."/>
            <person name="Vallee D."/>
            <person name="Vassiliev H."/>
            <person name="Venkataraman V."/>
            <person name="Vinson J."/>
            <person name="Vo A."/>
            <person name="Wade C."/>
            <person name="Wang S."/>
            <person name="Wangchuk T."/>
            <person name="Wangdi T."/>
            <person name="Whittaker C."/>
            <person name="Wilkinson J."/>
            <person name="Wu Y."/>
            <person name="Wyman D."/>
            <person name="Yadav S."/>
            <person name="Yang S."/>
            <person name="Yang X."/>
            <person name="Yeager S."/>
            <person name="Yee E."/>
            <person name="Young G."/>
            <person name="Zainoun J."/>
            <person name="Zembeck L."/>
            <person name="Zimmer A."/>
            <person name="Zody M."/>
            <person name="Lander E."/>
        </authorList>
    </citation>
    <scope>NUCLEOTIDE SEQUENCE [LARGE SCALE GENOMIC DNA]</scope>
</reference>
<dbReference type="CDD" id="cd00051">
    <property type="entry name" value="EFh"/>
    <property type="match status" value="1"/>
</dbReference>
<evidence type="ECO:0000256" key="3">
    <source>
        <dbReference type="SAM" id="MobiDB-lite"/>
    </source>
</evidence>
<dbReference type="InterPro" id="IPR043520">
    <property type="entry name" value="SPT21"/>
</dbReference>
<dbReference type="FunFam" id="1.10.238.10:FF:000178">
    <property type="entry name" value="Calmodulin-2 A"/>
    <property type="match status" value="1"/>
</dbReference>
<organism evidence="5 6">
    <name type="scientific">Ciona savignyi</name>
    <name type="common">Pacific transparent sea squirt</name>
    <dbReference type="NCBI Taxonomy" id="51511"/>
    <lineage>
        <taxon>Eukaryota</taxon>
        <taxon>Metazoa</taxon>
        <taxon>Chordata</taxon>
        <taxon>Tunicata</taxon>
        <taxon>Ascidiacea</taxon>
        <taxon>Phlebobranchia</taxon>
        <taxon>Cionidae</taxon>
        <taxon>Ciona</taxon>
    </lineage>
</organism>
<dbReference type="PROSITE" id="PS00303">
    <property type="entry name" value="S100_CABP"/>
    <property type="match status" value="1"/>
</dbReference>
<dbReference type="Gene3D" id="1.10.238.10">
    <property type="entry name" value="EF-hand"/>
    <property type="match status" value="1"/>
</dbReference>
<keyword evidence="6" id="KW-1185">Reference proteome</keyword>
<dbReference type="PROSITE" id="PS00018">
    <property type="entry name" value="EF_HAND_1"/>
    <property type="match status" value="2"/>
</dbReference>
<dbReference type="PANTHER" id="PTHR47500:SF3">
    <property type="entry name" value="EF-HAND DOMAIN-CONTAINING PROTEIN"/>
    <property type="match status" value="1"/>
</dbReference>
<feature type="region of interest" description="Disordered" evidence="3">
    <location>
        <begin position="1"/>
        <end position="28"/>
    </location>
</feature>
<name>H2ZDZ9_CIOSA</name>
<dbReference type="HOGENOM" id="CLU_938539_0_0_1"/>
<dbReference type="Pfam" id="PF13499">
    <property type="entry name" value="EF-hand_7"/>
    <property type="match status" value="1"/>
</dbReference>
<evidence type="ECO:0000313" key="6">
    <source>
        <dbReference type="Proteomes" id="UP000007875"/>
    </source>
</evidence>
<dbReference type="AlphaFoldDB" id="H2ZDZ9"/>
<dbReference type="InterPro" id="IPR011992">
    <property type="entry name" value="EF-hand-dom_pair"/>
</dbReference>
<dbReference type="Proteomes" id="UP000007875">
    <property type="component" value="Unassembled WGS sequence"/>
</dbReference>
<accession>H2ZDZ9</accession>
<dbReference type="InParanoid" id="H2ZDZ9"/>
<keyword evidence="2" id="KW-0106">Calcium</keyword>
<dbReference type="GO" id="GO:0043226">
    <property type="term" value="C:organelle"/>
    <property type="evidence" value="ECO:0007669"/>
    <property type="project" value="UniProtKB-ARBA"/>
</dbReference>
<dbReference type="SUPFAM" id="SSF47473">
    <property type="entry name" value="EF-hand"/>
    <property type="match status" value="1"/>
</dbReference>
<evidence type="ECO:0000256" key="1">
    <source>
        <dbReference type="ARBA" id="ARBA00022737"/>
    </source>
</evidence>
<dbReference type="eggNOG" id="KOG0027">
    <property type="taxonomic scope" value="Eukaryota"/>
</dbReference>
<reference evidence="5" key="2">
    <citation type="submission" date="2025-08" db="UniProtKB">
        <authorList>
            <consortium name="Ensembl"/>
        </authorList>
    </citation>
    <scope>IDENTIFICATION</scope>
</reference>